<organism evidence="1 2">
    <name type="scientific">Exidia glandulosa HHB12029</name>
    <dbReference type="NCBI Taxonomy" id="1314781"/>
    <lineage>
        <taxon>Eukaryota</taxon>
        <taxon>Fungi</taxon>
        <taxon>Dikarya</taxon>
        <taxon>Basidiomycota</taxon>
        <taxon>Agaricomycotina</taxon>
        <taxon>Agaricomycetes</taxon>
        <taxon>Auriculariales</taxon>
        <taxon>Exidiaceae</taxon>
        <taxon>Exidia</taxon>
    </lineage>
</organism>
<gene>
    <name evidence="1" type="ORF">EXIGLDRAFT_783839</name>
</gene>
<keyword evidence="2" id="KW-1185">Reference proteome</keyword>
<evidence type="ECO:0000313" key="2">
    <source>
        <dbReference type="Proteomes" id="UP000077266"/>
    </source>
</evidence>
<dbReference type="Proteomes" id="UP000077266">
    <property type="component" value="Unassembled WGS sequence"/>
</dbReference>
<protein>
    <submittedName>
        <fullName evidence="1">Uncharacterized protein</fullName>
    </submittedName>
</protein>
<name>A0A166MV15_EXIGL</name>
<dbReference type="InParanoid" id="A0A166MV15"/>
<feature type="non-terminal residue" evidence="1">
    <location>
        <position position="87"/>
    </location>
</feature>
<dbReference type="EMBL" id="KV426900">
    <property type="protein sequence ID" value="KZV78433.1"/>
    <property type="molecule type" value="Genomic_DNA"/>
</dbReference>
<accession>A0A166MV15</accession>
<sequence length="87" mass="9622">MRPVIASMSAVDPALLNVLKQTIDRVLDSALLSVTVNDASTLVDVSGVRDEISRCFNKALSERVQTINKRMSPIQQLPQDVFVHMID</sequence>
<evidence type="ECO:0000313" key="1">
    <source>
        <dbReference type="EMBL" id="KZV78433.1"/>
    </source>
</evidence>
<proteinExistence type="predicted"/>
<reference evidence="1 2" key="1">
    <citation type="journal article" date="2016" name="Mol. Biol. Evol.">
        <title>Comparative Genomics of Early-Diverging Mushroom-Forming Fungi Provides Insights into the Origins of Lignocellulose Decay Capabilities.</title>
        <authorList>
            <person name="Nagy L.G."/>
            <person name="Riley R."/>
            <person name="Tritt A."/>
            <person name="Adam C."/>
            <person name="Daum C."/>
            <person name="Floudas D."/>
            <person name="Sun H."/>
            <person name="Yadav J.S."/>
            <person name="Pangilinan J."/>
            <person name="Larsson K.H."/>
            <person name="Matsuura K."/>
            <person name="Barry K."/>
            <person name="Labutti K."/>
            <person name="Kuo R."/>
            <person name="Ohm R.A."/>
            <person name="Bhattacharya S.S."/>
            <person name="Shirouzu T."/>
            <person name="Yoshinaga Y."/>
            <person name="Martin F.M."/>
            <person name="Grigoriev I.V."/>
            <person name="Hibbett D.S."/>
        </authorList>
    </citation>
    <scope>NUCLEOTIDE SEQUENCE [LARGE SCALE GENOMIC DNA]</scope>
    <source>
        <strain evidence="1 2">HHB12029</strain>
    </source>
</reference>
<dbReference type="AlphaFoldDB" id="A0A166MV15"/>